<keyword evidence="7" id="KW-0812">Transmembrane</keyword>
<evidence type="ECO:0000256" key="7">
    <source>
        <dbReference type="SAM" id="Phobius"/>
    </source>
</evidence>
<keyword evidence="5" id="KW-0408">Iron</keyword>
<evidence type="ECO:0000313" key="10">
    <source>
        <dbReference type="Proteomes" id="UP000016887"/>
    </source>
</evidence>
<evidence type="ECO:0000256" key="4">
    <source>
        <dbReference type="ARBA" id="ARBA00023002"/>
    </source>
</evidence>
<evidence type="ECO:0000256" key="1">
    <source>
        <dbReference type="ARBA" id="ARBA00007097"/>
    </source>
</evidence>
<evidence type="ECO:0000259" key="8">
    <source>
        <dbReference type="PROSITE" id="PS51379"/>
    </source>
</evidence>
<dbReference type="InterPro" id="IPR036197">
    <property type="entry name" value="NarG-like_sf"/>
</dbReference>
<dbReference type="InterPro" id="IPR017900">
    <property type="entry name" value="4Fe4S_Fe_S_CS"/>
</dbReference>
<organism evidence="9 10">
    <name type="scientific">Aeropyrum camini SY1 = JCM 12091</name>
    <dbReference type="NCBI Taxonomy" id="1198449"/>
    <lineage>
        <taxon>Archaea</taxon>
        <taxon>Thermoproteota</taxon>
        <taxon>Thermoprotei</taxon>
        <taxon>Desulfurococcales</taxon>
        <taxon>Desulfurococcaceae</taxon>
        <taxon>Aeropyrum</taxon>
    </lineage>
</organism>
<dbReference type="InterPro" id="IPR017896">
    <property type="entry name" value="4Fe4S_Fe-S-bd"/>
</dbReference>
<dbReference type="RefSeq" id="WP_022540827.1">
    <property type="nucleotide sequence ID" value="NC_022521.1"/>
</dbReference>
<feature type="transmembrane region" description="Helical" evidence="7">
    <location>
        <begin position="154"/>
        <end position="180"/>
    </location>
</feature>
<dbReference type="PROSITE" id="PS51379">
    <property type="entry name" value="4FE4S_FER_2"/>
    <property type="match status" value="2"/>
</dbReference>
<feature type="transmembrane region" description="Helical" evidence="7">
    <location>
        <begin position="122"/>
        <end position="142"/>
    </location>
</feature>
<dbReference type="Gene3D" id="1.20.950.20">
    <property type="entry name" value="Transmembrane di-heme cytochromes, Chain C"/>
    <property type="match status" value="1"/>
</dbReference>
<feature type="domain" description="4Fe-4S ferredoxin-type" evidence="8">
    <location>
        <begin position="285"/>
        <end position="315"/>
    </location>
</feature>
<dbReference type="PROSITE" id="PS00198">
    <property type="entry name" value="4FE4S_FER_1"/>
    <property type="match status" value="1"/>
</dbReference>
<dbReference type="STRING" id="1198449.ACAM_0077"/>
<accession>U3TAU5</accession>
<evidence type="ECO:0000256" key="5">
    <source>
        <dbReference type="ARBA" id="ARBA00023004"/>
    </source>
</evidence>
<evidence type="ECO:0000256" key="3">
    <source>
        <dbReference type="ARBA" id="ARBA00022723"/>
    </source>
</evidence>
<keyword evidence="4" id="KW-0560">Oxidoreductase</keyword>
<evidence type="ECO:0000256" key="2">
    <source>
        <dbReference type="ARBA" id="ARBA00022485"/>
    </source>
</evidence>
<comment type="similarity">
    <text evidence="1">Belongs to the HdrC family.</text>
</comment>
<keyword evidence="10" id="KW-1185">Reference proteome</keyword>
<dbReference type="SUPFAM" id="SSF103501">
    <property type="entry name" value="Respiratory nitrate reductase 1 gamma chain"/>
    <property type="match status" value="1"/>
</dbReference>
<dbReference type="eggNOG" id="arCOG00332">
    <property type="taxonomic scope" value="Archaea"/>
</dbReference>
<dbReference type="InterPro" id="IPR051460">
    <property type="entry name" value="HdrC_iron-sulfur_subunit"/>
</dbReference>
<dbReference type="EMBL" id="AP012489">
    <property type="protein sequence ID" value="BAN89546.1"/>
    <property type="molecule type" value="Genomic_DNA"/>
</dbReference>
<reference evidence="9 10" key="1">
    <citation type="journal article" date="2013" name="Appl. Environ. Microbiol.">
        <title>Variation of the Virus-Related Elements within Syntenic Genomes of the Hyperthermophilic Archaeon Aeropyrum.</title>
        <authorList>
            <person name="Daifuku T."/>
            <person name="Yoshida T."/>
            <person name="Kitamura T."/>
            <person name="Kawaichi S."/>
            <person name="Inoue T."/>
            <person name="Nomura K."/>
            <person name="Yoshida Y."/>
            <person name="Kuno S."/>
            <person name="Sako Y."/>
        </authorList>
    </citation>
    <scope>NUCLEOTIDE SEQUENCE [LARGE SCALE GENOMIC DNA]</scope>
    <source>
        <strain evidence="9 10">SY1</strain>
    </source>
</reference>
<keyword evidence="7" id="KW-1133">Transmembrane helix</keyword>
<dbReference type="Pfam" id="PF13183">
    <property type="entry name" value="Fer4_8"/>
    <property type="match status" value="1"/>
</dbReference>
<dbReference type="SUPFAM" id="SSF46548">
    <property type="entry name" value="alpha-helical ferredoxin"/>
    <property type="match status" value="1"/>
</dbReference>
<dbReference type="GeneID" id="17109642"/>
<evidence type="ECO:0000313" key="9">
    <source>
        <dbReference type="EMBL" id="BAN89546.1"/>
    </source>
</evidence>
<name>U3TAU5_9CREN</name>
<dbReference type="GO" id="GO:0005886">
    <property type="term" value="C:plasma membrane"/>
    <property type="evidence" value="ECO:0007669"/>
    <property type="project" value="TreeGrafter"/>
</dbReference>
<dbReference type="GO" id="GO:0046872">
    <property type="term" value="F:metal ion binding"/>
    <property type="evidence" value="ECO:0007669"/>
    <property type="project" value="UniProtKB-KW"/>
</dbReference>
<gene>
    <name evidence="9" type="ORF">ACAM_0077</name>
</gene>
<keyword evidence="7" id="KW-0472">Membrane</keyword>
<keyword evidence="2" id="KW-0004">4Fe-4S</keyword>
<dbReference type="Proteomes" id="UP000016887">
    <property type="component" value="Chromosome"/>
</dbReference>
<keyword evidence="3" id="KW-0479">Metal-binding</keyword>
<keyword evidence="6" id="KW-0411">Iron-sulfur</keyword>
<dbReference type="InterPro" id="IPR009051">
    <property type="entry name" value="Helical_ferredxn"/>
</dbReference>
<dbReference type="GO" id="GO:0016491">
    <property type="term" value="F:oxidoreductase activity"/>
    <property type="evidence" value="ECO:0007669"/>
    <property type="project" value="UniProtKB-KW"/>
</dbReference>
<evidence type="ECO:0000256" key="6">
    <source>
        <dbReference type="ARBA" id="ARBA00023014"/>
    </source>
</evidence>
<dbReference type="InterPro" id="IPR004017">
    <property type="entry name" value="Cys_rich_dom"/>
</dbReference>
<sequence>MAGPVEHFFLVDDIKIFVYILAGLSTAVLLYSLVEFYRRVFRSYSLVGAALESGGIRAAIDRLALYGLLQYKVLKYRFPGVMHALIFYGIIILFIATVIRALDYYIGGWLLQPPFFYIYKLANNIAGVIVIVGVAVAAYRRWRGLTPRLPRDPGYYLVLALLATIVATGFVVEGMVVALYRAEAGFESPLYDPVGYLVYTALKGVDRDVLSEVYRGLWLLHLALAQLGIALIPFTNLWHIPAVLANIALARPAPPVAGLRTYEDLDERIENDMPIGVIKLSDTTWKQRLDFEACTSCMRCTNSCPAAESGKVLDPRGVIYGLRLMLREGRWDTEVLDPEIPGDGSRAGVNPEAIWSCLTCGACVNECPVLIHHVDVILDVRRGMMSAGSEHVPEQVLTVLQNLQYNGNPLGQSPVEKEEWFEELAEKLGEDVVAKEGEDYDILYWAGCVTGYDPRIRPVGESILRLLRKAGLKAAIMPYTGCTGEPALRMGEEALFVELMIQFLEELSKYRFRKLVVNCPHCLTTIKHDYRRYRRYLEKRDDAKHLAEILDRLEVEHHSVTLARLVREGKLKGAQVGEEKPVTYHDPCYLGRWNGVYSEPREVLSRGAGLRIREMPRSMEKSFCCGGGGGQLFYEVKRGRRVSRIRAEEASKTLGGEGVVAVACPFCNTMFRAEAEDFGFEVKDIAEILDSQGGEG</sequence>
<dbReference type="GO" id="GO:0051539">
    <property type="term" value="F:4 iron, 4 sulfur cluster binding"/>
    <property type="evidence" value="ECO:0007669"/>
    <property type="project" value="UniProtKB-KW"/>
</dbReference>
<feature type="domain" description="4Fe-4S ferredoxin-type" evidence="8">
    <location>
        <begin position="345"/>
        <end position="377"/>
    </location>
</feature>
<dbReference type="Gene3D" id="1.10.1060.10">
    <property type="entry name" value="Alpha-helical ferredoxin"/>
    <property type="match status" value="1"/>
</dbReference>
<dbReference type="PANTHER" id="PTHR43255">
    <property type="entry name" value="IRON-SULFUR-BINDING OXIDOREDUCTASE FADF-RELATED-RELATED"/>
    <property type="match status" value="1"/>
</dbReference>
<feature type="transmembrane region" description="Helical" evidence="7">
    <location>
        <begin position="81"/>
        <end position="102"/>
    </location>
</feature>
<dbReference type="Pfam" id="PF02754">
    <property type="entry name" value="CCG"/>
    <property type="match status" value="2"/>
</dbReference>
<dbReference type="KEGG" id="acj:ACAM_0077"/>
<proteinExistence type="inferred from homology"/>
<protein>
    <submittedName>
        <fullName evidence="9">Iron-sulfur protein</fullName>
    </submittedName>
</protein>
<dbReference type="PANTHER" id="PTHR43255:SF1">
    <property type="entry name" value="IRON-SULFUR-BINDING OXIDOREDUCTASE FADF-RELATED"/>
    <property type="match status" value="1"/>
</dbReference>
<feature type="transmembrane region" description="Helical" evidence="7">
    <location>
        <begin position="16"/>
        <end position="34"/>
    </location>
</feature>
<dbReference type="AlphaFoldDB" id="U3TAU5"/>